<dbReference type="EMBL" id="MU006732">
    <property type="protein sequence ID" value="KAF2624170.1"/>
    <property type="molecule type" value="Genomic_DNA"/>
</dbReference>
<protein>
    <submittedName>
        <fullName evidence="1">Uncharacterized protein</fullName>
    </submittedName>
</protein>
<evidence type="ECO:0000313" key="1">
    <source>
        <dbReference type="EMBL" id="KAF2624170.1"/>
    </source>
</evidence>
<organism evidence="1 2">
    <name type="scientific">Macroventuria anomochaeta</name>
    <dbReference type="NCBI Taxonomy" id="301207"/>
    <lineage>
        <taxon>Eukaryota</taxon>
        <taxon>Fungi</taxon>
        <taxon>Dikarya</taxon>
        <taxon>Ascomycota</taxon>
        <taxon>Pezizomycotina</taxon>
        <taxon>Dothideomycetes</taxon>
        <taxon>Pleosporomycetidae</taxon>
        <taxon>Pleosporales</taxon>
        <taxon>Pleosporineae</taxon>
        <taxon>Didymellaceae</taxon>
        <taxon>Macroventuria</taxon>
    </lineage>
</organism>
<sequence>MSISRCPEVIGVVRRRRSAVVKMILEESFDTYEKMLRHCSEAYSVGDCITITDVCMWPQVQMTEIYMVRVKEELNR</sequence>
<dbReference type="Proteomes" id="UP000799754">
    <property type="component" value="Unassembled WGS sequence"/>
</dbReference>
<comment type="caution">
    <text evidence="1">The sequence shown here is derived from an EMBL/GenBank/DDBJ whole genome shotgun (WGS) entry which is preliminary data.</text>
</comment>
<accession>A0ACB6RQB9</accession>
<keyword evidence="2" id="KW-1185">Reference proteome</keyword>
<evidence type="ECO:0000313" key="2">
    <source>
        <dbReference type="Proteomes" id="UP000799754"/>
    </source>
</evidence>
<proteinExistence type="predicted"/>
<name>A0ACB6RQB9_9PLEO</name>
<reference evidence="1" key="1">
    <citation type="journal article" date="2020" name="Stud. Mycol.">
        <title>101 Dothideomycetes genomes: a test case for predicting lifestyles and emergence of pathogens.</title>
        <authorList>
            <person name="Haridas S."/>
            <person name="Albert R."/>
            <person name="Binder M."/>
            <person name="Bloem J."/>
            <person name="Labutti K."/>
            <person name="Salamov A."/>
            <person name="Andreopoulos B."/>
            <person name="Baker S."/>
            <person name="Barry K."/>
            <person name="Bills G."/>
            <person name="Bluhm B."/>
            <person name="Cannon C."/>
            <person name="Castanera R."/>
            <person name="Culley D."/>
            <person name="Daum C."/>
            <person name="Ezra D."/>
            <person name="Gonzalez J."/>
            <person name="Henrissat B."/>
            <person name="Kuo A."/>
            <person name="Liang C."/>
            <person name="Lipzen A."/>
            <person name="Lutzoni F."/>
            <person name="Magnuson J."/>
            <person name="Mondo S."/>
            <person name="Nolan M."/>
            <person name="Ohm R."/>
            <person name="Pangilinan J."/>
            <person name="Park H.-J."/>
            <person name="Ramirez L."/>
            <person name="Alfaro M."/>
            <person name="Sun H."/>
            <person name="Tritt A."/>
            <person name="Yoshinaga Y."/>
            <person name="Zwiers L.-H."/>
            <person name="Turgeon B."/>
            <person name="Goodwin S."/>
            <person name="Spatafora J."/>
            <person name="Crous P."/>
            <person name="Grigoriev I."/>
        </authorList>
    </citation>
    <scope>NUCLEOTIDE SEQUENCE</scope>
    <source>
        <strain evidence="1">CBS 525.71</strain>
    </source>
</reference>
<gene>
    <name evidence="1" type="ORF">BU25DRAFT_162878</name>
</gene>